<dbReference type="PROSITE" id="PS00107">
    <property type="entry name" value="PROTEIN_KINASE_ATP"/>
    <property type="match status" value="1"/>
</dbReference>
<dbReference type="SUPFAM" id="SSF48452">
    <property type="entry name" value="TPR-like"/>
    <property type="match status" value="1"/>
</dbReference>
<dbReference type="EMBL" id="CP104694">
    <property type="protein sequence ID" value="UXI67207.1"/>
    <property type="molecule type" value="Genomic_DNA"/>
</dbReference>
<dbReference type="InterPro" id="IPR017441">
    <property type="entry name" value="Protein_kinase_ATP_BS"/>
</dbReference>
<accession>A0ABY6BCD0</accession>
<sequence>MIDIPGYRVLRPLGRGGMATVYLAVQESVDREVALKVMSPTLMADPTFGERFLREARIAAKLHHPNVVGIHDVGRSGDCFYIAMEYIPGGTILDDEGRAREVPFALRAVREIARALHYANSKGFVHRDVKPDNILIREDGSFALTDFGIARANDSATRMTRTGAVVGTPHYMSPEQARGRSLDGRSDLYSLGIVLYELLVGRVPFHAEDSLAVGIMHITEPVPQLPSEFKALQPVLDRLLAKEPDDRYQDGVAVATAIEGIERQIARGELRDLVRPRSASPRGGTERASPSARMGAEPRRRAEPSLGRMDDIVAAAERPLRATDARRPPDRDRVRRPGGSRAAWIFTGAFAFLVVMGGFVLWRNQDKLRALLPRTELNDLLARGDAASKAGRLVGTAGDSARELFEAARAIDPDNEIARSGLRRVGEALIVQAEQAREKNDYATAHSRLADARAVLGGGPAVDQAEQALKKAESEETQVIELFDRAEKALAAGLILGTDGAVMLYERMLQADAQNAPALAGLRKAGAALAAQARELLSQGRLDEAATRIDDIARALPNDPSVPNLRADLQNARAAAGAALDAQVKRAQDLLRAGKVSGSGDDNALAQFQAVLARDPNNSKARTGLGQVAQALMVQANAALESSNANLAERLIRQAEGIAPNLAELSAARSRLRDLREEVEIAASRPVLTPDQVQKVATLLASAEKAAAAGNLMVPPGTSAYDKYRAALAIDGNNAQAMTGLQSLPQRARDEFNVAVGEQKLDRAKDMIETLAQLSPGDAGLPFLRSRLAEAWLDEADRRVGENRAQDARRAIDAARGLSPSNPRLTVLEQKLRALGSSTTTAAGDGSGS</sequence>
<keyword evidence="7" id="KW-1133">Transmembrane helix</keyword>
<dbReference type="SUPFAM" id="SSF56112">
    <property type="entry name" value="Protein kinase-like (PK-like)"/>
    <property type="match status" value="1"/>
</dbReference>
<keyword evidence="7" id="KW-0472">Membrane</keyword>
<evidence type="ECO:0000256" key="2">
    <source>
        <dbReference type="ARBA" id="ARBA00022741"/>
    </source>
</evidence>
<feature type="region of interest" description="Disordered" evidence="6">
    <location>
        <begin position="272"/>
        <end position="337"/>
    </location>
</feature>
<evidence type="ECO:0000256" key="6">
    <source>
        <dbReference type="SAM" id="MobiDB-lite"/>
    </source>
</evidence>
<evidence type="ECO:0000256" key="7">
    <source>
        <dbReference type="SAM" id="Phobius"/>
    </source>
</evidence>
<feature type="compositionally biased region" description="Basic and acidic residues" evidence="6">
    <location>
        <begin position="318"/>
        <end position="335"/>
    </location>
</feature>
<keyword evidence="7" id="KW-0812">Transmembrane</keyword>
<dbReference type="Gene3D" id="1.10.510.10">
    <property type="entry name" value="Transferase(Phosphotransferase) domain 1"/>
    <property type="match status" value="1"/>
</dbReference>
<evidence type="ECO:0000313" key="10">
    <source>
        <dbReference type="Proteomes" id="UP001064632"/>
    </source>
</evidence>
<dbReference type="Pfam" id="PF00069">
    <property type="entry name" value="Pkinase"/>
    <property type="match status" value="1"/>
</dbReference>
<dbReference type="PROSITE" id="PS50011">
    <property type="entry name" value="PROTEIN_KINASE_DOM"/>
    <property type="match status" value="1"/>
</dbReference>
<dbReference type="CDD" id="cd14014">
    <property type="entry name" value="STKc_PknB_like"/>
    <property type="match status" value="1"/>
</dbReference>
<feature type="compositionally biased region" description="Basic and acidic residues" evidence="6">
    <location>
        <begin position="296"/>
        <end position="311"/>
    </location>
</feature>
<organism evidence="9 10">
    <name type="scientific">Tahibacter amnicola</name>
    <dbReference type="NCBI Taxonomy" id="2976241"/>
    <lineage>
        <taxon>Bacteria</taxon>
        <taxon>Pseudomonadati</taxon>
        <taxon>Pseudomonadota</taxon>
        <taxon>Gammaproteobacteria</taxon>
        <taxon>Lysobacterales</taxon>
        <taxon>Rhodanobacteraceae</taxon>
        <taxon>Tahibacter</taxon>
    </lineage>
</organism>
<dbReference type="PANTHER" id="PTHR43289">
    <property type="entry name" value="MITOGEN-ACTIVATED PROTEIN KINASE KINASE KINASE 20-RELATED"/>
    <property type="match status" value="1"/>
</dbReference>
<dbReference type="PANTHER" id="PTHR43289:SF6">
    <property type="entry name" value="SERINE_THREONINE-PROTEIN KINASE NEKL-3"/>
    <property type="match status" value="1"/>
</dbReference>
<dbReference type="Gene3D" id="3.30.200.20">
    <property type="entry name" value="Phosphorylase Kinase, domain 1"/>
    <property type="match status" value="1"/>
</dbReference>
<keyword evidence="4 5" id="KW-0067">ATP-binding</keyword>
<keyword evidence="2 5" id="KW-0547">Nucleotide-binding</keyword>
<dbReference type="InterPro" id="IPR008271">
    <property type="entry name" value="Ser/Thr_kinase_AS"/>
</dbReference>
<dbReference type="InterPro" id="IPR000719">
    <property type="entry name" value="Prot_kinase_dom"/>
</dbReference>
<feature type="binding site" evidence="5">
    <location>
        <position position="36"/>
    </location>
    <ligand>
        <name>ATP</name>
        <dbReference type="ChEBI" id="CHEBI:30616"/>
    </ligand>
</feature>
<dbReference type="PROSITE" id="PS00108">
    <property type="entry name" value="PROTEIN_KINASE_ST"/>
    <property type="match status" value="1"/>
</dbReference>
<dbReference type="InterPro" id="IPR011009">
    <property type="entry name" value="Kinase-like_dom_sf"/>
</dbReference>
<feature type="transmembrane region" description="Helical" evidence="7">
    <location>
        <begin position="342"/>
        <end position="362"/>
    </location>
</feature>
<keyword evidence="1" id="KW-0808">Transferase</keyword>
<evidence type="ECO:0000256" key="1">
    <source>
        <dbReference type="ARBA" id="ARBA00022679"/>
    </source>
</evidence>
<evidence type="ECO:0000256" key="3">
    <source>
        <dbReference type="ARBA" id="ARBA00022777"/>
    </source>
</evidence>
<evidence type="ECO:0000256" key="4">
    <source>
        <dbReference type="ARBA" id="ARBA00022840"/>
    </source>
</evidence>
<evidence type="ECO:0000256" key="5">
    <source>
        <dbReference type="PROSITE-ProRule" id="PRU10141"/>
    </source>
</evidence>
<dbReference type="Gene3D" id="1.25.40.10">
    <property type="entry name" value="Tetratricopeptide repeat domain"/>
    <property type="match status" value="1"/>
</dbReference>
<gene>
    <name evidence="9" type="ORF">N4264_21080</name>
</gene>
<evidence type="ECO:0000313" key="9">
    <source>
        <dbReference type="EMBL" id="UXI67207.1"/>
    </source>
</evidence>
<dbReference type="InterPro" id="IPR011990">
    <property type="entry name" value="TPR-like_helical_dom_sf"/>
</dbReference>
<keyword evidence="3 9" id="KW-0418">Kinase</keyword>
<dbReference type="SMART" id="SM00220">
    <property type="entry name" value="S_TKc"/>
    <property type="match status" value="1"/>
</dbReference>
<dbReference type="RefSeq" id="WP_261694183.1">
    <property type="nucleotide sequence ID" value="NZ_CP104694.1"/>
</dbReference>
<proteinExistence type="predicted"/>
<protein>
    <submittedName>
        <fullName evidence="9">Protein kinase</fullName>
    </submittedName>
</protein>
<name>A0ABY6BCD0_9GAMM</name>
<reference evidence="9" key="1">
    <citation type="submission" date="2022-09" db="EMBL/GenBank/DDBJ databases">
        <title>Tahibacter sp. nov., isolated from a fresh water.</title>
        <authorList>
            <person name="Baek J.H."/>
            <person name="Lee J.K."/>
            <person name="Kim J.M."/>
            <person name="Jeon C.O."/>
        </authorList>
    </citation>
    <scope>NUCLEOTIDE SEQUENCE</scope>
    <source>
        <strain evidence="9">W38</strain>
    </source>
</reference>
<keyword evidence="10" id="KW-1185">Reference proteome</keyword>
<evidence type="ECO:0000259" key="8">
    <source>
        <dbReference type="PROSITE" id="PS50011"/>
    </source>
</evidence>
<dbReference type="Proteomes" id="UP001064632">
    <property type="component" value="Chromosome"/>
</dbReference>
<dbReference type="GO" id="GO:0016301">
    <property type="term" value="F:kinase activity"/>
    <property type="evidence" value="ECO:0007669"/>
    <property type="project" value="UniProtKB-KW"/>
</dbReference>
<feature type="domain" description="Protein kinase" evidence="8">
    <location>
        <begin position="7"/>
        <end position="261"/>
    </location>
</feature>